<accession>A0A9P4M758</accession>
<protein>
    <submittedName>
        <fullName evidence="4">Alpha/beta-hydrolase</fullName>
    </submittedName>
</protein>
<dbReference type="Gene3D" id="3.40.50.1820">
    <property type="entry name" value="alpha/beta hydrolase"/>
    <property type="match status" value="1"/>
</dbReference>
<dbReference type="InterPro" id="IPR029058">
    <property type="entry name" value="AB_hydrolase_fold"/>
</dbReference>
<dbReference type="SUPFAM" id="SSF53474">
    <property type="entry name" value="alpha/beta-Hydrolases"/>
    <property type="match status" value="1"/>
</dbReference>
<dbReference type="InterPro" id="IPR000073">
    <property type="entry name" value="AB_hydrolase_1"/>
</dbReference>
<comment type="caution">
    <text evidence="4">The sequence shown here is derived from an EMBL/GenBank/DDBJ whole genome shotgun (WGS) entry which is preliminary data.</text>
</comment>
<dbReference type="EMBL" id="ML978124">
    <property type="protein sequence ID" value="KAF2100361.1"/>
    <property type="molecule type" value="Genomic_DNA"/>
</dbReference>
<dbReference type="OrthoDB" id="408373at2759"/>
<name>A0A9P4M758_9PEZI</name>
<organism evidence="4 5">
    <name type="scientific">Rhizodiscina lignyota</name>
    <dbReference type="NCBI Taxonomy" id="1504668"/>
    <lineage>
        <taxon>Eukaryota</taxon>
        <taxon>Fungi</taxon>
        <taxon>Dikarya</taxon>
        <taxon>Ascomycota</taxon>
        <taxon>Pezizomycotina</taxon>
        <taxon>Dothideomycetes</taxon>
        <taxon>Pleosporomycetidae</taxon>
        <taxon>Aulographales</taxon>
        <taxon>Rhizodiscinaceae</taxon>
        <taxon>Rhizodiscina</taxon>
    </lineage>
</organism>
<evidence type="ECO:0000256" key="1">
    <source>
        <dbReference type="ARBA" id="ARBA00022801"/>
    </source>
</evidence>
<dbReference type="Pfam" id="PF00561">
    <property type="entry name" value="Abhydrolase_1"/>
    <property type="match status" value="1"/>
</dbReference>
<dbReference type="InterPro" id="IPR000639">
    <property type="entry name" value="Epox_hydrolase-like"/>
</dbReference>
<evidence type="ECO:0000256" key="2">
    <source>
        <dbReference type="ARBA" id="ARBA00038334"/>
    </source>
</evidence>
<keyword evidence="5" id="KW-1185">Reference proteome</keyword>
<feature type="domain" description="AB hydrolase-1" evidence="3">
    <location>
        <begin position="40"/>
        <end position="315"/>
    </location>
</feature>
<proteinExistence type="inferred from homology"/>
<sequence>MAIDRIDMFSDPRVEHKTANLNGHTYHYVLGEPKEAVKGTIFLIHGWPDCAAGWRYQIPALIELGFRVVVPDLMGFAGTDAPKVPPNSISLYSHKRAADDFEELARQLGVSNIILGGHDWGGSVVWRMALWKPDLVTHVFSVCTPYTPPQKDYVSLEDLVKGPLPQFAYQLHLASPEVEGRIQSKEDIRQFLKGMFGGRGPNGELVFEAEKGILFDSLPKLGDTPLMTPKELDYYVEQYSRNGLHGTMNWYRTRKVNWEEELQLNKTTIDQPSLFIQATRDLVLKPEMARGMQKYMTHFSYGEVEATHWALVQKPQEVNAIITQWLNEVVLGGRSKL</sequence>
<evidence type="ECO:0000313" key="5">
    <source>
        <dbReference type="Proteomes" id="UP000799772"/>
    </source>
</evidence>
<dbReference type="PRINTS" id="PR00412">
    <property type="entry name" value="EPOXHYDRLASE"/>
</dbReference>
<dbReference type="Proteomes" id="UP000799772">
    <property type="component" value="Unassembled WGS sequence"/>
</dbReference>
<keyword evidence="1" id="KW-0378">Hydrolase</keyword>
<reference evidence="4" key="1">
    <citation type="journal article" date="2020" name="Stud. Mycol.">
        <title>101 Dothideomycetes genomes: a test case for predicting lifestyles and emergence of pathogens.</title>
        <authorList>
            <person name="Haridas S."/>
            <person name="Albert R."/>
            <person name="Binder M."/>
            <person name="Bloem J."/>
            <person name="Labutti K."/>
            <person name="Salamov A."/>
            <person name="Andreopoulos B."/>
            <person name="Baker S."/>
            <person name="Barry K."/>
            <person name="Bills G."/>
            <person name="Bluhm B."/>
            <person name="Cannon C."/>
            <person name="Castanera R."/>
            <person name="Culley D."/>
            <person name="Daum C."/>
            <person name="Ezra D."/>
            <person name="Gonzalez J."/>
            <person name="Henrissat B."/>
            <person name="Kuo A."/>
            <person name="Liang C."/>
            <person name="Lipzen A."/>
            <person name="Lutzoni F."/>
            <person name="Magnuson J."/>
            <person name="Mondo S."/>
            <person name="Nolan M."/>
            <person name="Ohm R."/>
            <person name="Pangilinan J."/>
            <person name="Park H.-J."/>
            <person name="Ramirez L."/>
            <person name="Alfaro M."/>
            <person name="Sun H."/>
            <person name="Tritt A."/>
            <person name="Yoshinaga Y."/>
            <person name="Zwiers L.-H."/>
            <person name="Turgeon B."/>
            <person name="Goodwin S."/>
            <person name="Spatafora J."/>
            <person name="Crous P."/>
            <person name="Grigoriev I."/>
        </authorList>
    </citation>
    <scope>NUCLEOTIDE SEQUENCE</scope>
    <source>
        <strain evidence="4">CBS 133067</strain>
    </source>
</reference>
<evidence type="ECO:0000259" key="3">
    <source>
        <dbReference type="Pfam" id="PF00561"/>
    </source>
</evidence>
<dbReference type="PANTHER" id="PTHR43329">
    <property type="entry name" value="EPOXIDE HYDROLASE"/>
    <property type="match status" value="1"/>
</dbReference>
<dbReference type="GO" id="GO:0016787">
    <property type="term" value="F:hydrolase activity"/>
    <property type="evidence" value="ECO:0007669"/>
    <property type="project" value="UniProtKB-KW"/>
</dbReference>
<dbReference type="AlphaFoldDB" id="A0A9P4M758"/>
<comment type="similarity">
    <text evidence="2">Belongs to the AB hydrolase superfamily. Epoxide hydrolase family.</text>
</comment>
<gene>
    <name evidence="4" type="ORF">NA57DRAFT_54454</name>
</gene>
<evidence type="ECO:0000313" key="4">
    <source>
        <dbReference type="EMBL" id="KAF2100361.1"/>
    </source>
</evidence>